<name>A0A2U2C262_9BACT</name>
<evidence type="ECO:0000313" key="3">
    <source>
        <dbReference type="Proteomes" id="UP000245014"/>
    </source>
</evidence>
<dbReference type="STRING" id="28200.GCA_001572935_01935"/>
<dbReference type="Proteomes" id="UP000245014">
    <property type="component" value="Unassembled WGS sequence"/>
</dbReference>
<gene>
    <name evidence="2" type="ORF">DF188_04370</name>
</gene>
<sequence length="124" mass="14170">MLLQLKYFKISVNLILGEKMDNKLVERIKANPKYHELVSKRSSFAIKLAIFMLVVYYGFVLTIAFNKEFFATKLSAEGVMTVAWPIAVTIIIIAFVTTLIYVVRANGEFEDLEMSIKNDVKDII</sequence>
<dbReference type="InterPro" id="IPR007436">
    <property type="entry name" value="DUF485"/>
</dbReference>
<dbReference type="EMBL" id="QEYI01000002">
    <property type="protein sequence ID" value="PWE22354.1"/>
    <property type="molecule type" value="Genomic_DNA"/>
</dbReference>
<comment type="caution">
    <text evidence="2">The sequence shown here is derived from an EMBL/GenBank/DDBJ whole genome shotgun (WGS) entry which is preliminary data.</text>
</comment>
<proteinExistence type="predicted"/>
<organism evidence="2 3">
    <name type="scientific">Aliarcobacter skirrowii</name>
    <dbReference type="NCBI Taxonomy" id="28200"/>
    <lineage>
        <taxon>Bacteria</taxon>
        <taxon>Pseudomonadati</taxon>
        <taxon>Campylobacterota</taxon>
        <taxon>Epsilonproteobacteria</taxon>
        <taxon>Campylobacterales</taxon>
        <taxon>Arcobacteraceae</taxon>
        <taxon>Aliarcobacter</taxon>
    </lineage>
</organism>
<dbReference type="PANTHER" id="PTHR38598:SF1">
    <property type="entry name" value="INNER MEMBRANE PROTEIN YJCH"/>
    <property type="match status" value="1"/>
</dbReference>
<dbReference type="GO" id="GO:0005886">
    <property type="term" value="C:plasma membrane"/>
    <property type="evidence" value="ECO:0007669"/>
    <property type="project" value="TreeGrafter"/>
</dbReference>
<feature type="transmembrane region" description="Helical" evidence="1">
    <location>
        <begin position="84"/>
        <end position="103"/>
    </location>
</feature>
<keyword evidence="1" id="KW-1133">Transmembrane helix</keyword>
<evidence type="ECO:0000256" key="1">
    <source>
        <dbReference type="SAM" id="Phobius"/>
    </source>
</evidence>
<dbReference type="AlphaFoldDB" id="A0A2U2C262"/>
<accession>A0A2U2C262</accession>
<evidence type="ECO:0000313" key="2">
    <source>
        <dbReference type="EMBL" id="PWE22354.1"/>
    </source>
</evidence>
<keyword evidence="1" id="KW-0812">Transmembrane</keyword>
<keyword evidence="1" id="KW-0472">Membrane</keyword>
<reference evidence="2 3" key="1">
    <citation type="submission" date="2018-05" db="EMBL/GenBank/DDBJ databases">
        <title>Antimicrobial susceptibility testing and genomic analysis of Arcobacter skirrowii strains and one Arcobacter butzleri isolated from German poultry farms.</title>
        <authorList>
            <person name="Haenel I."/>
            <person name="Hotzel H."/>
            <person name="Tomaso H."/>
            <person name="Busch A."/>
        </authorList>
    </citation>
    <scope>NUCLEOTIDE SEQUENCE [LARGE SCALE GENOMIC DNA]</scope>
    <source>
        <strain evidence="3">v</strain>
    </source>
</reference>
<dbReference type="Pfam" id="PF04341">
    <property type="entry name" value="DUF485"/>
    <property type="match status" value="1"/>
</dbReference>
<dbReference type="InterPro" id="IPR052959">
    <property type="entry name" value="Inner_membrane_assoc"/>
</dbReference>
<protein>
    <submittedName>
        <fullName evidence="2">DUF485 domain-containing protein</fullName>
    </submittedName>
</protein>
<dbReference type="PANTHER" id="PTHR38598">
    <property type="entry name" value="INNER MEMBRANE PROTEIN YJCH"/>
    <property type="match status" value="1"/>
</dbReference>
<feature type="transmembrane region" description="Helical" evidence="1">
    <location>
        <begin position="44"/>
        <end position="64"/>
    </location>
</feature>